<name>W7XDP6_TETTS</name>
<evidence type="ECO:0000256" key="1">
    <source>
        <dbReference type="ARBA" id="ARBA00012513"/>
    </source>
</evidence>
<feature type="region of interest" description="Disordered" evidence="6">
    <location>
        <begin position="564"/>
        <end position="585"/>
    </location>
</feature>
<evidence type="ECO:0000256" key="3">
    <source>
        <dbReference type="ARBA" id="ARBA00022741"/>
    </source>
</evidence>
<keyword evidence="3" id="KW-0547">Nucleotide-binding</keyword>
<evidence type="ECO:0000259" key="7">
    <source>
        <dbReference type="PROSITE" id="PS50011"/>
    </source>
</evidence>
<dbReference type="KEGG" id="tet:TTHERM_001151573"/>
<feature type="region of interest" description="Disordered" evidence="6">
    <location>
        <begin position="501"/>
        <end position="547"/>
    </location>
</feature>
<accession>W7XDP6</accession>
<evidence type="ECO:0000313" key="9">
    <source>
        <dbReference type="Proteomes" id="UP000009168"/>
    </source>
</evidence>
<sequence>MQKQYQYLFKVENNQQNKRFRLKLIIIDSKNSIFNKYQRIKYQNFKYKTNNQSKIQTLYSFYIIKYNTNLQIKALNRQNQTSYFLMSEVKGQAPVMHQKDLIIEKCEEIKQVDQIEDEYLGKLILYRLHPYVKYVASKTIPTQFIQNFAQRIQMRHPNIFFYIKKSHQNQKTNQQMFNVFFEYNFTSLEQMIQKRRDNGWHYPEIELWTLIKEVASGMNFLMEQKIHHGELNKASIFFDDEYLLYRIYDNQLLNADKYYQYQKNNQSLLIDTGMLPPEFNSYDLIQFKNHYKLDVWNFALIILECATLQNVKELLYSNNTLKTDQLQILIQSIHGKYSVPFINILLKMLDHDPRTRLDWAQIIRTVQNEPLAKQAPPYQVEPTQLHPSRCLNNLHEIVVGAQPQSSAQKENLNQDQQSGGLKRVSPQKQPISDLQIYNTQNQQKINLQSNVLNINNNQNIQNDQNGFQQSHFSANNIDYENTISKLDALQFKQQFSAQQLSSSNLQPQLPKKNQIQSSSQASQINEPEKDKSNQQSDQNIESDQNVDIKQHLQKNIGIKIKESESAQKLESTPTQKSANSNASITGLSVSQRLIELSKKIQETLKQSQKQTKKLAQNGPR</sequence>
<dbReference type="GO" id="GO:0004674">
    <property type="term" value="F:protein serine/threonine kinase activity"/>
    <property type="evidence" value="ECO:0007669"/>
    <property type="project" value="UniProtKB-EC"/>
</dbReference>
<dbReference type="Gene3D" id="1.10.510.10">
    <property type="entry name" value="Transferase(Phosphotransferase) domain 1"/>
    <property type="match status" value="1"/>
</dbReference>
<evidence type="ECO:0000256" key="5">
    <source>
        <dbReference type="ARBA" id="ARBA00022840"/>
    </source>
</evidence>
<dbReference type="EMBL" id="GG662461">
    <property type="protein sequence ID" value="EWS71966.1"/>
    <property type="molecule type" value="Genomic_DNA"/>
</dbReference>
<keyword evidence="2" id="KW-0808">Transferase</keyword>
<feature type="compositionally biased region" description="Polar residues" evidence="6">
    <location>
        <begin position="403"/>
        <end position="419"/>
    </location>
</feature>
<dbReference type="AlphaFoldDB" id="W7XDP6"/>
<dbReference type="InParanoid" id="W7XDP6"/>
<evidence type="ECO:0000256" key="6">
    <source>
        <dbReference type="SAM" id="MobiDB-lite"/>
    </source>
</evidence>
<dbReference type="SUPFAM" id="SSF56112">
    <property type="entry name" value="Protein kinase-like (PK-like)"/>
    <property type="match status" value="1"/>
</dbReference>
<dbReference type="InterPro" id="IPR011009">
    <property type="entry name" value="Kinase-like_dom_sf"/>
</dbReference>
<gene>
    <name evidence="8" type="ORF">TTHERM_001151573</name>
</gene>
<keyword evidence="4 8" id="KW-0418">Kinase</keyword>
<dbReference type="PROSITE" id="PS50011">
    <property type="entry name" value="PROTEIN_KINASE_DOM"/>
    <property type="match status" value="1"/>
</dbReference>
<dbReference type="GeneID" id="24441825"/>
<feature type="region of interest" description="Disordered" evidence="6">
    <location>
        <begin position="403"/>
        <end position="428"/>
    </location>
</feature>
<dbReference type="SMART" id="SM00220">
    <property type="entry name" value="S_TKc"/>
    <property type="match status" value="1"/>
</dbReference>
<dbReference type="GO" id="GO:0005524">
    <property type="term" value="F:ATP binding"/>
    <property type="evidence" value="ECO:0007669"/>
    <property type="project" value="UniProtKB-KW"/>
</dbReference>
<dbReference type="InterPro" id="IPR001245">
    <property type="entry name" value="Ser-Thr/Tyr_kinase_cat_dom"/>
</dbReference>
<feature type="compositionally biased region" description="Polar residues" evidence="6">
    <location>
        <begin position="533"/>
        <end position="547"/>
    </location>
</feature>
<keyword evidence="5" id="KW-0067">ATP-binding</keyword>
<dbReference type="PANTHER" id="PTHR43671:SF13">
    <property type="entry name" value="SERINE_THREONINE-PROTEIN KINASE NEK2"/>
    <property type="match status" value="1"/>
</dbReference>
<dbReference type="PANTHER" id="PTHR43671">
    <property type="entry name" value="SERINE/THREONINE-PROTEIN KINASE NEK"/>
    <property type="match status" value="1"/>
</dbReference>
<feature type="domain" description="Protein kinase" evidence="7">
    <location>
        <begin position="109"/>
        <end position="372"/>
    </location>
</feature>
<reference evidence="9" key="1">
    <citation type="journal article" date="2006" name="PLoS Biol.">
        <title>Macronuclear genome sequence of the ciliate Tetrahymena thermophila, a model eukaryote.</title>
        <authorList>
            <person name="Eisen J.A."/>
            <person name="Coyne R.S."/>
            <person name="Wu M."/>
            <person name="Wu D."/>
            <person name="Thiagarajan M."/>
            <person name="Wortman J.R."/>
            <person name="Badger J.H."/>
            <person name="Ren Q."/>
            <person name="Amedeo P."/>
            <person name="Jones K.M."/>
            <person name="Tallon L.J."/>
            <person name="Delcher A.L."/>
            <person name="Salzberg S.L."/>
            <person name="Silva J.C."/>
            <person name="Haas B.J."/>
            <person name="Majoros W.H."/>
            <person name="Farzad M."/>
            <person name="Carlton J.M."/>
            <person name="Smith R.K. Jr."/>
            <person name="Garg J."/>
            <person name="Pearlman R.E."/>
            <person name="Karrer K.M."/>
            <person name="Sun L."/>
            <person name="Manning G."/>
            <person name="Elde N.C."/>
            <person name="Turkewitz A.P."/>
            <person name="Asai D.J."/>
            <person name="Wilkes D.E."/>
            <person name="Wang Y."/>
            <person name="Cai H."/>
            <person name="Collins K."/>
            <person name="Stewart B.A."/>
            <person name="Lee S.R."/>
            <person name="Wilamowska K."/>
            <person name="Weinberg Z."/>
            <person name="Ruzzo W.L."/>
            <person name="Wloga D."/>
            <person name="Gaertig J."/>
            <person name="Frankel J."/>
            <person name="Tsao C.-C."/>
            <person name="Gorovsky M.A."/>
            <person name="Keeling P.J."/>
            <person name="Waller R.F."/>
            <person name="Patron N.J."/>
            <person name="Cherry J.M."/>
            <person name="Stover N.A."/>
            <person name="Krieger C.J."/>
            <person name="del Toro C."/>
            <person name="Ryder H.F."/>
            <person name="Williamson S.C."/>
            <person name="Barbeau R.A."/>
            <person name="Hamilton E.P."/>
            <person name="Orias E."/>
        </authorList>
    </citation>
    <scope>NUCLEOTIDE SEQUENCE [LARGE SCALE GENOMIC DNA]</scope>
    <source>
        <strain evidence="9">SB210</strain>
    </source>
</reference>
<proteinExistence type="predicted"/>
<dbReference type="Proteomes" id="UP000009168">
    <property type="component" value="Unassembled WGS sequence"/>
</dbReference>
<feature type="compositionally biased region" description="Low complexity" evidence="6">
    <location>
        <begin position="501"/>
        <end position="524"/>
    </location>
</feature>
<keyword evidence="9" id="KW-1185">Reference proteome</keyword>
<dbReference type="Pfam" id="PF07714">
    <property type="entry name" value="PK_Tyr_Ser-Thr"/>
    <property type="match status" value="1"/>
</dbReference>
<protein>
    <recommendedName>
        <fullName evidence="1">non-specific serine/threonine protein kinase</fullName>
        <ecNumber evidence="1">2.7.11.1</ecNumber>
    </recommendedName>
</protein>
<evidence type="ECO:0000313" key="8">
    <source>
        <dbReference type="EMBL" id="EWS71966.1"/>
    </source>
</evidence>
<dbReference type="OrthoDB" id="285047at2759"/>
<dbReference type="RefSeq" id="XP_012655504.1">
    <property type="nucleotide sequence ID" value="XM_012800050.1"/>
</dbReference>
<evidence type="ECO:0000256" key="2">
    <source>
        <dbReference type="ARBA" id="ARBA00022679"/>
    </source>
</evidence>
<organism evidence="8 9">
    <name type="scientific">Tetrahymena thermophila (strain SB210)</name>
    <dbReference type="NCBI Taxonomy" id="312017"/>
    <lineage>
        <taxon>Eukaryota</taxon>
        <taxon>Sar</taxon>
        <taxon>Alveolata</taxon>
        <taxon>Ciliophora</taxon>
        <taxon>Intramacronucleata</taxon>
        <taxon>Oligohymenophorea</taxon>
        <taxon>Hymenostomatida</taxon>
        <taxon>Tetrahymenina</taxon>
        <taxon>Tetrahymenidae</taxon>
        <taxon>Tetrahymena</taxon>
    </lineage>
</organism>
<dbReference type="InterPro" id="IPR000719">
    <property type="entry name" value="Prot_kinase_dom"/>
</dbReference>
<dbReference type="EC" id="2.7.11.1" evidence="1"/>
<evidence type="ECO:0000256" key="4">
    <source>
        <dbReference type="ARBA" id="ARBA00022777"/>
    </source>
</evidence>
<dbReference type="InterPro" id="IPR050660">
    <property type="entry name" value="NEK_Ser/Thr_kinase"/>
</dbReference>
<feature type="compositionally biased region" description="Polar residues" evidence="6">
    <location>
        <begin position="568"/>
        <end position="585"/>
    </location>
</feature>